<sequence>MICRLLGTAFLACALAACGGGGGGGDTPPAPEKADIAGIAATGAPFAGAVVTLYDRNGRAVQTADVGADGSYTFTIPADTPAPLVLEAVRDDVTLVSTFAETRSTRLNITPLTTVIAARLSPDGDPRSLRTDPSQVTPERLAKEVEELVAVLQPLVDAVGNPVDPLTGTFSADGTGHDRVLDSLSVSIRPSGTFSNIEIAVRVASDDPVTLPFTSNGELPAPLPDIAPGTLPPVGIAQMIADLTTRLTACYAVPLEQRVNGATSSSTNVTGTAADVVAPACRTLFVGDDPANFLNNGFRVGRDANNNGAFAGLFRRGATGVVFDNGQLEFLRNNAEADVVFSYRSRDAAGAVTHDTLVARTAGGTLKLVGNQYAYNARVRPWVVDREFLNQAQASYLGVGYNVWIANQVVSGTPVFSKVEVTAPNGEKFTFKPLAGRTELAAVRGDGSLSNSSVLMLAGRFKSASQPGAPSDFETGFNWAAPAYTEDRIKAVPEQGTWKLEFFHADAAQANVVQHHRTISRAPTLAEAALMPMADLTPQAKDEIRADTSTYGVALFGPPSASAPNTADLSVAGGGDFWTVPAGAAAPTSISVYGRGPDPDGSGPLRGPAFDDRVTVPQSARKALITCTTLSVGDTHCDNATGVNQYAQGSTISVLELWALAPRGVEISRSPAFWYPLPR</sequence>
<gene>
    <name evidence="2" type="ORF">IM787_13245</name>
</gene>
<dbReference type="Gene3D" id="2.60.40.10">
    <property type="entry name" value="Immunoglobulins"/>
    <property type="match status" value="1"/>
</dbReference>
<keyword evidence="1" id="KW-0732">Signal</keyword>
<evidence type="ECO:0000256" key="1">
    <source>
        <dbReference type="SAM" id="SignalP"/>
    </source>
</evidence>
<proteinExistence type="predicted"/>
<keyword evidence="3" id="KW-1185">Reference proteome</keyword>
<dbReference type="RefSeq" id="WP_193677160.1">
    <property type="nucleotide sequence ID" value="NZ_JADDIV010000004.1"/>
</dbReference>
<dbReference type="Proteomes" id="UP000806285">
    <property type="component" value="Unassembled WGS sequence"/>
</dbReference>
<feature type="chain" id="PRO_5045597521" evidence="1">
    <location>
        <begin position="20"/>
        <end position="679"/>
    </location>
</feature>
<protein>
    <submittedName>
        <fullName evidence="2">Carboxypeptidase regulatory-like domain-containing protein</fullName>
    </submittedName>
</protein>
<dbReference type="InterPro" id="IPR013783">
    <property type="entry name" value="Ig-like_fold"/>
</dbReference>
<dbReference type="PROSITE" id="PS51257">
    <property type="entry name" value="PROKAR_LIPOPROTEIN"/>
    <property type="match status" value="1"/>
</dbReference>
<organism evidence="2 3">
    <name type="scientific">Ramlibacter pallidus</name>
    <dbReference type="NCBI Taxonomy" id="2780087"/>
    <lineage>
        <taxon>Bacteria</taxon>
        <taxon>Pseudomonadati</taxon>
        <taxon>Pseudomonadota</taxon>
        <taxon>Betaproteobacteria</taxon>
        <taxon>Burkholderiales</taxon>
        <taxon>Comamonadaceae</taxon>
        <taxon>Ramlibacter</taxon>
    </lineage>
</organism>
<feature type="signal peptide" evidence="1">
    <location>
        <begin position="1"/>
        <end position="19"/>
    </location>
</feature>
<accession>A0ABR9S4S4</accession>
<evidence type="ECO:0000313" key="2">
    <source>
        <dbReference type="EMBL" id="MBE7368518.1"/>
    </source>
</evidence>
<comment type="caution">
    <text evidence="2">The sequence shown here is derived from an EMBL/GenBank/DDBJ whole genome shotgun (WGS) entry which is preliminary data.</text>
</comment>
<reference evidence="2 3" key="1">
    <citation type="submission" date="2020-10" db="EMBL/GenBank/DDBJ databases">
        <title>Ramlibacter sp. HM2 16S ribosomal RNA gene Genome sequencing and assembly.</title>
        <authorList>
            <person name="Kang M."/>
        </authorList>
    </citation>
    <scope>NUCLEOTIDE SEQUENCE [LARGE SCALE GENOMIC DNA]</scope>
    <source>
        <strain evidence="2 3">HM2</strain>
    </source>
</reference>
<dbReference type="EMBL" id="JADDIV010000004">
    <property type="protein sequence ID" value="MBE7368518.1"/>
    <property type="molecule type" value="Genomic_DNA"/>
</dbReference>
<evidence type="ECO:0000313" key="3">
    <source>
        <dbReference type="Proteomes" id="UP000806285"/>
    </source>
</evidence>
<name>A0ABR9S4S4_9BURK</name>